<dbReference type="PANTHER" id="PTHR11451">
    <property type="entry name" value="THREONINE-TRNA LIGASE"/>
    <property type="match status" value="1"/>
</dbReference>
<sequence length="220" mass="25158">MGFVFIPTGFITLRASRDAIEIIDRYDVDCIPEEYKANKLSYITNSSIPKNCTRYLKEIFRVSSLLHIGGLSLNEQHFPSIEAGVAKVAREGQRFERIEVTKDQALEMSLSDLEQALEDFGKPFLLNEGDGPFYGPKIDISVSDAMKRKIQCATLQEEDEVKRKRPVMIHRAVLGSVERMFAILLEHYKGKWPFWFSPRQAIVCSVSNNHNDYAEEILHS</sequence>
<keyword evidence="3" id="KW-1185">Reference proteome</keyword>
<dbReference type="OrthoDB" id="5423599at2759"/>
<dbReference type="Proteomes" id="UP000489600">
    <property type="component" value="Unassembled WGS sequence"/>
</dbReference>
<accession>A0A565C0S1</accession>
<dbReference type="Gene3D" id="3.40.50.800">
    <property type="entry name" value="Anticodon-binding domain"/>
    <property type="match status" value="1"/>
</dbReference>
<dbReference type="InterPro" id="IPR036621">
    <property type="entry name" value="Anticodon-bd_dom_sf"/>
</dbReference>
<keyword evidence="1" id="KW-0648">Protein biosynthesis</keyword>
<dbReference type="GO" id="GO:0006435">
    <property type="term" value="P:threonyl-tRNA aminoacylation"/>
    <property type="evidence" value="ECO:0007669"/>
    <property type="project" value="TreeGrafter"/>
</dbReference>
<organism evidence="2 3">
    <name type="scientific">Arabis nemorensis</name>
    <dbReference type="NCBI Taxonomy" id="586526"/>
    <lineage>
        <taxon>Eukaryota</taxon>
        <taxon>Viridiplantae</taxon>
        <taxon>Streptophyta</taxon>
        <taxon>Embryophyta</taxon>
        <taxon>Tracheophyta</taxon>
        <taxon>Spermatophyta</taxon>
        <taxon>Magnoliopsida</taxon>
        <taxon>eudicotyledons</taxon>
        <taxon>Gunneridae</taxon>
        <taxon>Pentapetalae</taxon>
        <taxon>rosids</taxon>
        <taxon>malvids</taxon>
        <taxon>Brassicales</taxon>
        <taxon>Brassicaceae</taxon>
        <taxon>Arabideae</taxon>
        <taxon>Arabis</taxon>
    </lineage>
</organism>
<dbReference type="Gene3D" id="3.30.930.10">
    <property type="entry name" value="Bira Bifunctional Protein, Domain 2"/>
    <property type="match status" value="1"/>
</dbReference>
<name>A0A565C0S1_9BRAS</name>
<evidence type="ECO:0000313" key="2">
    <source>
        <dbReference type="EMBL" id="VVB07239.1"/>
    </source>
</evidence>
<evidence type="ECO:0000256" key="1">
    <source>
        <dbReference type="ARBA" id="ARBA00022917"/>
    </source>
</evidence>
<dbReference type="PANTHER" id="PTHR11451:SF46">
    <property type="entry name" value="THREONINE--TRNA LIGASE"/>
    <property type="match status" value="1"/>
</dbReference>
<dbReference type="SUPFAM" id="SSF55681">
    <property type="entry name" value="Class II aaRS and biotin synthetases"/>
    <property type="match status" value="1"/>
</dbReference>
<comment type="caution">
    <text evidence="2">The sequence shown here is derived from an EMBL/GenBank/DDBJ whole genome shotgun (WGS) entry which is preliminary data.</text>
</comment>
<dbReference type="EMBL" id="CABITT030000006">
    <property type="protein sequence ID" value="VVB07239.1"/>
    <property type="molecule type" value="Genomic_DNA"/>
</dbReference>
<dbReference type="InterPro" id="IPR045864">
    <property type="entry name" value="aa-tRNA-synth_II/BPL/LPL"/>
</dbReference>
<dbReference type="GO" id="GO:0005739">
    <property type="term" value="C:mitochondrion"/>
    <property type="evidence" value="ECO:0007669"/>
    <property type="project" value="TreeGrafter"/>
</dbReference>
<dbReference type="GO" id="GO:0004829">
    <property type="term" value="F:threonine-tRNA ligase activity"/>
    <property type="evidence" value="ECO:0007669"/>
    <property type="project" value="TreeGrafter"/>
</dbReference>
<reference evidence="2" key="1">
    <citation type="submission" date="2019-07" db="EMBL/GenBank/DDBJ databases">
        <authorList>
            <person name="Dittberner H."/>
        </authorList>
    </citation>
    <scope>NUCLEOTIDE SEQUENCE [LARGE SCALE GENOMIC DNA]</scope>
</reference>
<proteinExistence type="predicted"/>
<dbReference type="GO" id="GO:0009507">
    <property type="term" value="C:chloroplast"/>
    <property type="evidence" value="ECO:0007669"/>
    <property type="project" value="TreeGrafter"/>
</dbReference>
<evidence type="ECO:0000313" key="3">
    <source>
        <dbReference type="Proteomes" id="UP000489600"/>
    </source>
</evidence>
<dbReference type="AlphaFoldDB" id="A0A565C0S1"/>
<protein>
    <recommendedName>
        <fullName evidence="4">Threonyl-tRNA synthetase</fullName>
    </recommendedName>
</protein>
<gene>
    <name evidence="2" type="ORF">ANE_LOCUS17683</name>
</gene>
<evidence type="ECO:0008006" key="4">
    <source>
        <dbReference type="Google" id="ProtNLM"/>
    </source>
</evidence>